<geneLocation type="plasmid" evidence="2 3">
    <name>phbz1</name>
</geneLocation>
<dbReference type="eggNOG" id="COG3550">
    <property type="taxonomic scope" value="Bacteria"/>
</dbReference>
<dbReference type="KEGG" id="hbi:HBZC1_p0490"/>
<evidence type="ECO:0008006" key="4">
    <source>
        <dbReference type="Google" id="ProtNLM"/>
    </source>
</evidence>
<feature type="transmembrane region" description="Helical" evidence="1">
    <location>
        <begin position="20"/>
        <end position="41"/>
    </location>
</feature>
<evidence type="ECO:0000313" key="3">
    <source>
        <dbReference type="Proteomes" id="UP000008387"/>
    </source>
</evidence>
<dbReference type="EMBL" id="FR871758">
    <property type="protein sequence ID" value="CCB80929.1"/>
    <property type="molecule type" value="Genomic_DNA"/>
</dbReference>
<organism evidence="2 3">
    <name type="scientific">Helicobacter bizzozeronii (strain CIII-1)</name>
    <dbReference type="NCBI Taxonomy" id="1002804"/>
    <lineage>
        <taxon>Bacteria</taxon>
        <taxon>Pseudomonadati</taxon>
        <taxon>Campylobacterota</taxon>
        <taxon>Epsilonproteobacteria</taxon>
        <taxon>Campylobacterales</taxon>
        <taxon>Helicobacteraceae</taxon>
        <taxon>Helicobacter</taxon>
    </lineage>
</organism>
<evidence type="ECO:0000313" key="2">
    <source>
        <dbReference type="EMBL" id="CCB80929.1"/>
    </source>
</evidence>
<evidence type="ECO:0000256" key="1">
    <source>
        <dbReference type="SAM" id="Phobius"/>
    </source>
</evidence>
<name>F8KUJ4_HELBC</name>
<dbReference type="Gene3D" id="1.10.1070.20">
    <property type="match status" value="1"/>
</dbReference>
<accession>F8KUJ4</accession>
<keyword evidence="1" id="KW-0812">Transmembrane</keyword>
<reference evidence="2 3" key="1">
    <citation type="journal article" date="2011" name="J. Bacteriol.">
        <title>Genome sequence of Helicobacter bizzozeronii strain CIII-1, an isolate from human gastric mucosa.</title>
        <authorList>
            <person name="Schott T."/>
            <person name="Rossi M."/>
            <person name="Hanninen M.L."/>
        </authorList>
    </citation>
    <scope>NUCLEOTIDE SEQUENCE [LARGE SCALE GENOMIC DNA]</scope>
    <source>
        <strain evidence="2 3">CIII-1</strain>
    </source>
</reference>
<proteinExistence type="predicted"/>
<sequence length="468" mass="54124">MRLLAFGILRFAIIDKIARFNASLGGCLGCLFYCGVLWSVYMRLLFSAKTAYNAHHLCQKRVQMHYTLKNKDRNVLEFEVLNEGKNLHFKVLNEALLPYYIRVNEVSEKHILRWLRKRKIPDSRCFADTILNALEGGLKADTQNPLAYLDTTFALSLKDSFWVVPTDKAHFYRWADFNLFENEFNPTLQVIAITGVIAQTQGQILSPEPTTDGTLKKCWRRSAKGIELVKGTGDDDRRFITAREPLCEYYSPQVAQAMGLDCVVYGLEKGIKEWKFSKERYSTCPLFTSQEVGFLAIWECLPYEVLRGKFDYEKMKQAIESIMGVQAFSDLMLFDAIIANEDRHLGNYGMLVDNDTNKLIRPAPIFDNGSAFFNYIRGYSGGGFAKYFRLTHDYFRSYFNYRFDKLVAMHATPRHLDLCDTLQDFTFTPHPRYRPKKSLVKACSEVVRQRAKDAKRVIDKTLKRKDRA</sequence>
<dbReference type="Proteomes" id="UP000008387">
    <property type="component" value="Plasmid phbz1"/>
</dbReference>
<keyword evidence="1" id="KW-0472">Membrane</keyword>
<keyword evidence="3" id="KW-1185">Reference proteome</keyword>
<dbReference type="AlphaFoldDB" id="F8KUJ4"/>
<keyword evidence="1" id="KW-1133">Transmembrane helix</keyword>
<dbReference type="HOGENOM" id="CLU_042516_0_0_7"/>
<keyword evidence="2" id="KW-0614">Plasmid</keyword>
<gene>
    <name evidence="2" type="ordered locus">HBZC1_p0490</name>
</gene>
<protein>
    <recommendedName>
        <fullName evidence="4">Protein kinase</fullName>
    </recommendedName>
</protein>